<dbReference type="InterPro" id="IPR036388">
    <property type="entry name" value="WH-like_DNA-bd_sf"/>
</dbReference>
<dbReference type="RefSeq" id="WP_027829027.1">
    <property type="nucleotide sequence ID" value="NZ_AUEH01000037.1"/>
</dbReference>
<dbReference type="PROSITE" id="PS50987">
    <property type="entry name" value="HTH_ARSR_2"/>
    <property type="match status" value="1"/>
</dbReference>
<reference evidence="5 6" key="1">
    <citation type="journal article" date="2015" name="Genome Announc.">
        <title>Expanding the biotechnology potential of lactobacilli through comparative genomics of 213 strains and associated genera.</title>
        <authorList>
            <person name="Sun Z."/>
            <person name="Harris H.M."/>
            <person name="McCann A."/>
            <person name="Guo C."/>
            <person name="Argimon S."/>
            <person name="Zhang W."/>
            <person name="Yang X."/>
            <person name="Jeffery I.B."/>
            <person name="Cooney J.C."/>
            <person name="Kagawa T.F."/>
            <person name="Liu W."/>
            <person name="Song Y."/>
            <person name="Salvetti E."/>
            <person name="Wrobel A."/>
            <person name="Rasinkangas P."/>
            <person name="Parkhill J."/>
            <person name="Rea M.C."/>
            <person name="O'Sullivan O."/>
            <person name="Ritari J."/>
            <person name="Douillard F.P."/>
            <person name="Paul Ross R."/>
            <person name="Yang R."/>
            <person name="Briner A.E."/>
            <person name="Felis G.E."/>
            <person name="de Vos W.M."/>
            <person name="Barrangou R."/>
            <person name="Klaenhammer T.R."/>
            <person name="Caufield P.W."/>
            <person name="Cui Y."/>
            <person name="Zhang H."/>
            <person name="O'Toole P.W."/>
        </authorList>
    </citation>
    <scope>NUCLEOTIDE SEQUENCE [LARGE SCALE GENOMIC DNA]</scope>
    <source>
        <strain evidence="5 6">DSM 16991</strain>
    </source>
</reference>
<dbReference type="InterPro" id="IPR051081">
    <property type="entry name" value="HTH_MetalResp_TranReg"/>
</dbReference>
<gene>
    <name evidence="5" type="ORF">FC91_GL002641</name>
</gene>
<dbReference type="EMBL" id="AZFW01000051">
    <property type="protein sequence ID" value="KRM27296.1"/>
    <property type="molecule type" value="Genomic_DNA"/>
</dbReference>
<dbReference type="GO" id="GO:0003700">
    <property type="term" value="F:DNA-binding transcription factor activity"/>
    <property type="evidence" value="ECO:0007669"/>
    <property type="project" value="InterPro"/>
</dbReference>
<dbReference type="PATRIC" id="fig|1122147.4.peg.2722"/>
<evidence type="ECO:0000256" key="1">
    <source>
        <dbReference type="ARBA" id="ARBA00023015"/>
    </source>
</evidence>
<dbReference type="InterPro" id="IPR011991">
    <property type="entry name" value="ArsR-like_HTH"/>
</dbReference>
<dbReference type="Gene3D" id="1.10.10.10">
    <property type="entry name" value="Winged helix-like DNA-binding domain superfamily/Winged helix DNA-binding domain"/>
    <property type="match status" value="1"/>
</dbReference>
<accession>A0A0R1XBH6</accession>
<dbReference type="Pfam" id="PF12840">
    <property type="entry name" value="HTH_20"/>
    <property type="match status" value="1"/>
</dbReference>
<dbReference type="InterPro" id="IPR036390">
    <property type="entry name" value="WH_DNA-bd_sf"/>
</dbReference>
<sequence>MDLDIEDTSLPVYQALANPVRLEILRLLFHTAYTATDLAQQLSLSKAAVSKNLHILADAGLLRFQQSIAGDSRQVAIIPTVDKIVVNFPETIFPEYHQLTYDIPVGSYFSVQDVRETCGLVSLKERIGKMDDPNVFLSPQRSHAHLLWFTQGALEYIIPNELSQDSRLEMLEFDLELASEFPLSNNNWPSKIGFWINDVFVGATEIPGNFSDVRGRYTPAWWPSDFSQYGVLTHLRVGKLDTSVNSQSISEISAAMLQLEKQKTIRFRIGVLPDEDRFGGLTLFGAGFGNHDQNIKATVYFS</sequence>
<dbReference type="eggNOG" id="COG4189">
    <property type="taxonomic scope" value="Bacteria"/>
</dbReference>
<evidence type="ECO:0000259" key="4">
    <source>
        <dbReference type="PROSITE" id="PS50987"/>
    </source>
</evidence>
<feature type="domain" description="HTH arsR-type" evidence="4">
    <location>
        <begin position="1"/>
        <end position="95"/>
    </location>
</feature>
<dbReference type="GO" id="GO:0003677">
    <property type="term" value="F:DNA binding"/>
    <property type="evidence" value="ECO:0007669"/>
    <property type="project" value="UniProtKB-KW"/>
</dbReference>
<dbReference type="Proteomes" id="UP000050949">
    <property type="component" value="Unassembled WGS sequence"/>
</dbReference>
<protein>
    <submittedName>
        <fullName evidence="5">ArsR family transcriptional regulator</fullName>
    </submittedName>
</protein>
<dbReference type="SUPFAM" id="SSF46785">
    <property type="entry name" value="Winged helix' DNA-binding domain"/>
    <property type="match status" value="1"/>
</dbReference>
<dbReference type="PANTHER" id="PTHR33154:SF33">
    <property type="entry name" value="TRANSCRIPTIONAL REPRESSOR SDPR"/>
    <property type="match status" value="1"/>
</dbReference>
<evidence type="ECO:0000256" key="3">
    <source>
        <dbReference type="ARBA" id="ARBA00023163"/>
    </source>
</evidence>
<dbReference type="SMART" id="SM00418">
    <property type="entry name" value="HTH_ARSR"/>
    <property type="match status" value="1"/>
</dbReference>
<comment type="caution">
    <text evidence="5">The sequence shown here is derived from an EMBL/GenBank/DDBJ whole genome shotgun (WGS) entry which is preliminary data.</text>
</comment>
<dbReference type="CDD" id="cd00090">
    <property type="entry name" value="HTH_ARSR"/>
    <property type="match status" value="1"/>
</dbReference>
<dbReference type="AlphaFoldDB" id="A0A0R1XBH6"/>
<name>A0A0R1XBH6_9LACO</name>
<dbReference type="PANTHER" id="PTHR33154">
    <property type="entry name" value="TRANSCRIPTIONAL REGULATOR, ARSR FAMILY"/>
    <property type="match status" value="1"/>
</dbReference>
<evidence type="ECO:0000313" key="5">
    <source>
        <dbReference type="EMBL" id="KRM27296.1"/>
    </source>
</evidence>
<keyword evidence="2" id="KW-0238">DNA-binding</keyword>
<evidence type="ECO:0000313" key="6">
    <source>
        <dbReference type="Proteomes" id="UP000050949"/>
    </source>
</evidence>
<dbReference type="InterPro" id="IPR001845">
    <property type="entry name" value="HTH_ArsR_DNA-bd_dom"/>
</dbReference>
<keyword evidence="3" id="KW-0804">Transcription</keyword>
<proteinExistence type="predicted"/>
<organism evidence="5 6">
    <name type="scientific">Schleiferilactobacillus harbinensis DSM 16991</name>
    <dbReference type="NCBI Taxonomy" id="1122147"/>
    <lineage>
        <taxon>Bacteria</taxon>
        <taxon>Bacillati</taxon>
        <taxon>Bacillota</taxon>
        <taxon>Bacilli</taxon>
        <taxon>Lactobacillales</taxon>
        <taxon>Lactobacillaceae</taxon>
        <taxon>Schleiferilactobacillus</taxon>
    </lineage>
</organism>
<dbReference type="PRINTS" id="PR00778">
    <property type="entry name" value="HTHARSR"/>
</dbReference>
<evidence type="ECO:0000256" key="2">
    <source>
        <dbReference type="ARBA" id="ARBA00023125"/>
    </source>
</evidence>
<keyword evidence="1" id="KW-0805">Transcription regulation</keyword>
<dbReference type="OrthoDB" id="9781958at2"/>